<evidence type="ECO:0000313" key="5">
    <source>
        <dbReference type="Proteomes" id="UP000073492"/>
    </source>
</evidence>
<dbReference type="Pfam" id="PF03099">
    <property type="entry name" value="BPL_LplA_LipB"/>
    <property type="match status" value="1"/>
</dbReference>
<dbReference type="STRING" id="113226.A0A139IU88"/>
<dbReference type="Proteomes" id="UP000073492">
    <property type="component" value="Unassembled WGS sequence"/>
</dbReference>
<dbReference type="PANTHER" id="PTHR12835:SF5">
    <property type="entry name" value="BIOTIN--PROTEIN LIGASE"/>
    <property type="match status" value="1"/>
</dbReference>
<dbReference type="SUPFAM" id="SSF55681">
    <property type="entry name" value="Class II aaRS and biotin synthetases"/>
    <property type="match status" value="1"/>
</dbReference>
<dbReference type="GO" id="GO:0004077">
    <property type="term" value="F:biotin--[biotin carboxyl-carrier protein] ligase activity"/>
    <property type="evidence" value="ECO:0007669"/>
    <property type="project" value="EnsemblFungi"/>
</dbReference>
<dbReference type="CDD" id="cd03144">
    <property type="entry name" value="GATase1_ScBLP_like"/>
    <property type="match status" value="1"/>
</dbReference>
<feature type="domain" description="BPL/LPL catalytic" evidence="3">
    <location>
        <begin position="418"/>
        <end position="619"/>
    </location>
</feature>
<dbReference type="Gene3D" id="3.40.50.880">
    <property type="match status" value="1"/>
</dbReference>
<dbReference type="InterPro" id="IPR004143">
    <property type="entry name" value="BPL_LPL_catalytic"/>
</dbReference>
<dbReference type="InterPro" id="IPR019197">
    <property type="entry name" value="Biotin-prot_ligase_N"/>
</dbReference>
<evidence type="ECO:0000259" key="3">
    <source>
        <dbReference type="PROSITE" id="PS51733"/>
    </source>
</evidence>
<dbReference type="SUPFAM" id="SSF52317">
    <property type="entry name" value="Class I glutamine amidotransferase-like"/>
    <property type="match status" value="1"/>
</dbReference>
<dbReference type="Pfam" id="PF09825">
    <property type="entry name" value="BPL_N"/>
    <property type="match status" value="1"/>
</dbReference>
<comment type="caution">
    <text evidence="4">The sequence shown here is derived from an EMBL/GenBank/DDBJ whole genome shotgun (WGS) entry which is preliminary data.</text>
</comment>
<dbReference type="AlphaFoldDB" id="A0A139IU88"/>
<comment type="similarity">
    <text evidence="1">Belongs to the biotin--protein ligase family.</text>
</comment>
<dbReference type="EMBL" id="LFZO01000008">
    <property type="protein sequence ID" value="KXT18319.1"/>
    <property type="molecule type" value="Genomic_DNA"/>
</dbReference>
<keyword evidence="2" id="KW-0436">Ligase</keyword>
<organism evidence="4 5">
    <name type="scientific">Pseudocercospora musae</name>
    <dbReference type="NCBI Taxonomy" id="113226"/>
    <lineage>
        <taxon>Eukaryota</taxon>
        <taxon>Fungi</taxon>
        <taxon>Dikarya</taxon>
        <taxon>Ascomycota</taxon>
        <taxon>Pezizomycotina</taxon>
        <taxon>Dothideomycetes</taxon>
        <taxon>Dothideomycetidae</taxon>
        <taxon>Mycosphaerellales</taxon>
        <taxon>Mycosphaerellaceae</taxon>
        <taxon>Pseudocercospora</taxon>
    </lineage>
</organism>
<dbReference type="OrthoDB" id="10250105at2759"/>
<gene>
    <name evidence="4" type="ORF">AC579_954</name>
</gene>
<dbReference type="NCBIfam" id="TIGR00121">
    <property type="entry name" value="birA_ligase"/>
    <property type="match status" value="1"/>
</dbReference>
<evidence type="ECO:0000256" key="2">
    <source>
        <dbReference type="ARBA" id="ARBA00022598"/>
    </source>
</evidence>
<dbReference type="Gene3D" id="3.30.930.10">
    <property type="entry name" value="Bira Bifunctional Protein, Domain 2"/>
    <property type="match status" value="1"/>
</dbReference>
<dbReference type="PROSITE" id="PS51733">
    <property type="entry name" value="BPL_LPL_CATALYTIC"/>
    <property type="match status" value="1"/>
</dbReference>
<reference evidence="4 5" key="1">
    <citation type="submission" date="2015-07" db="EMBL/GenBank/DDBJ databases">
        <title>Comparative genomics of the Sigatoka disease complex on banana suggests a link between parallel evolutionary changes in Pseudocercospora fijiensis and Pseudocercospora eumusae and increased virulence on the banana host.</title>
        <authorList>
            <person name="Chang T.-C."/>
            <person name="Salvucci A."/>
            <person name="Crous P.W."/>
            <person name="Stergiopoulos I."/>
        </authorList>
    </citation>
    <scope>NUCLEOTIDE SEQUENCE [LARGE SCALE GENOMIC DNA]</scope>
    <source>
        <strain evidence="4 5">CBS 116634</strain>
    </source>
</reference>
<evidence type="ECO:0000256" key="1">
    <source>
        <dbReference type="ARBA" id="ARBA00009934"/>
    </source>
</evidence>
<evidence type="ECO:0000313" key="4">
    <source>
        <dbReference type="EMBL" id="KXT18319.1"/>
    </source>
</evidence>
<protein>
    <recommendedName>
        <fullName evidence="3">BPL/LPL catalytic domain-containing protein</fullName>
    </recommendedName>
</protein>
<sequence length="700" mass="75649">MAAKRTNVLIYSGPSTSLPSVRHVTWTLRRLLGPKYAIQVISSDQLLKEPWPSTCALLVIPGGADSGYCRILDGEGNRRIKTYVNSGGNYLGLCAGGYYGTSKCEFEVGRRGWEVVGERELAFYPGICRGLAFKGFVYGSEKGARAVKLKVNAASLAGSTEGFSSYYNGGGVFVDAASLEDRGVEVLATYDEDLAVDSGEPKAAVVFRKVGEGAALLTGPHPEFAGINLNRDEASNPNYEEIIDSLLATDKQRTDFLKACLRKFGLETSEEPQAVPSLSHLHLSSAQPGEVSDMLQRWRQAGILAGETGRYVINGENDTFKVKIEGRWDFDDLKEAVAEVLPDAINDAASAISNASGADNERNNQADPESADRILDYNAIAKTLIPHTQSVPTAKATSHFQHAAFFSHLKHFQAKQPGLSGDYGRVILYGEVVTSTQTILEKNTTLLANLPIGTTCTATTQVSGRGRGTNVWVSPPGQLIFSTVLKHSLSLSSSAPVVFVQYLAALAVVAGIQSYDRGYDKLPIKLKWPNDIYALDPAKIGAKVDDIKSYVKIGGILVNSSYSGGDYTLILGIGLNLANAAPTTSINQLAKKAGLTELQPEKLLAAILVQFEALYARFCHSGFSKQFEGFYYQNWLHSDQIVTLETEGGAKAKIKGITTDWGLLVAEGLDIDGRLTGKRFELQSDSNSFDFLKGLLKKKV</sequence>
<dbReference type="CDD" id="cd16442">
    <property type="entry name" value="BPL"/>
    <property type="match status" value="1"/>
</dbReference>
<dbReference type="InterPro" id="IPR045864">
    <property type="entry name" value="aa-tRNA-synth_II/BPL/LPL"/>
</dbReference>
<accession>A0A139IU88</accession>
<dbReference type="InterPro" id="IPR029062">
    <property type="entry name" value="Class_I_gatase-like"/>
</dbReference>
<dbReference type="InterPro" id="IPR004408">
    <property type="entry name" value="Biotin_CoA_COase_ligase"/>
</dbReference>
<name>A0A139IU88_9PEZI</name>
<proteinExistence type="inferred from homology"/>
<dbReference type="GO" id="GO:0005737">
    <property type="term" value="C:cytoplasm"/>
    <property type="evidence" value="ECO:0007669"/>
    <property type="project" value="TreeGrafter"/>
</dbReference>
<keyword evidence="5" id="KW-1185">Reference proteome</keyword>
<dbReference type="PANTHER" id="PTHR12835">
    <property type="entry name" value="BIOTIN PROTEIN LIGASE"/>
    <property type="match status" value="1"/>
</dbReference>